<comment type="cofactor">
    <cofactor evidence="1">
        <name>Ni(2+)</name>
        <dbReference type="ChEBI" id="CHEBI:49786"/>
    </cofactor>
</comment>
<dbReference type="InterPro" id="IPR001501">
    <property type="entry name" value="Ni-dep_hyd_lsu"/>
</dbReference>
<evidence type="ECO:0000256" key="5">
    <source>
        <dbReference type="ARBA" id="ARBA00022596"/>
    </source>
</evidence>
<accession>A0ABY8EH39</accession>
<dbReference type="InterPro" id="IPR029014">
    <property type="entry name" value="NiFe-Hase_large"/>
</dbReference>
<evidence type="ECO:0000256" key="1">
    <source>
        <dbReference type="ARBA" id="ARBA00001967"/>
    </source>
</evidence>
<organism evidence="8 9">
    <name type="scientific">Tepidibacter hydrothermalis</name>
    <dbReference type="NCBI Taxonomy" id="3036126"/>
    <lineage>
        <taxon>Bacteria</taxon>
        <taxon>Bacillati</taxon>
        <taxon>Bacillota</taxon>
        <taxon>Clostridia</taxon>
        <taxon>Peptostreptococcales</taxon>
        <taxon>Peptostreptococcaceae</taxon>
        <taxon>Tepidibacter</taxon>
    </lineage>
</organism>
<dbReference type="Pfam" id="PF00374">
    <property type="entry name" value="NiFeSe_Hases"/>
    <property type="match status" value="2"/>
</dbReference>
<dbReference type="InterPro" id="IPR050867">
    <property type="entry name" value="NiFe/NiFeSe_hydrgnase_LSU"/>
</dbReference>
<dbReference type="RefSeq" id="WP_277734582.1">
    <property type="nucleotide sequence ID" value="NZ_CP120733.1"/>
</dbReference>
<dbReference type="PANTHER" id="PTHR42958">
    <property type="entry name" value="HYDROGENASE-2 LARGE CHAIN"/>
    <property type="match status" value="1"/>
</dbReference>
<evidence type="ECO:0000256" key="4">
    <source>
        <dbReference type="ARBA" id="ARBA00011771"/>
    </source>
</evidence>
<dbReference type="NCBIfam" id="NF033181">
    <property type="entry name" value="NiFeSe_hydrog"/>
    <property type="match status" value="1"/>
</dbReference>
<dbReference type="Gene3D" id="1.10.645.10">
    <property type="entry name" value="Cytochrome-c3 Hydrogenase, chain B"/>
    <property type="match status" value="1"/>
</dbReference>
<keyword evidence="6" id="KW-0479">Metal-binding</keyword>
<dbReference type="PANTHER" id="PTHR42958:SF2">
    <property type="entry name" value="UPTAKE HYDROGENASE LARGE SUBUNIT"/>
    <property type="match status" value="1"/>
</dbReference>
<evidence type="ECO:0000256" key="2">
    <source>
        <dbReference type="ARBA" id="ARBA00004196"/>
    </source>
</evidence>
<dbReference type="SUPFAM" id="SSF56762">
    <property type="entry name" value="HydB/Nqo4-like"/>
    <property type="match status" value="1"/>
</dbReference>
<evidence type="ECO:0000313" key="8">
    <source>
        <dbReference type="EMBL" id="WFD12263.1"/>
    </source>
</evidence>
<keyword evidence="5" id="KW-0533">Nickel</keyword>
<proteinExistence type="inferred from homology"/>
<protein>
    <submittedName>
        <fullName evidence="8">Nickel-dependent hydrogenase large subunit</fullName>
    </submittedName>
</protein>
<reference evidence="8 9" key="1">
    <citation type="submission" date="2023-03" db="EMBL/GenBank/DDBJ databases">
        <title>Complete genome sequence of Tepidibacter sp. SWIR-1, isolated from a deep-sea hydrothermal vent.</title>
        <authorList>
            <person name="Li X."/>
        </authorList>
    </citation>
    <scope>NUCLEOTIDE SEQUENCE [LARGE SCALE GENOMIC DNA]</scope>
    <source>
        <strain evidence="8 9">SWIR-1</strain>
    </source>
</reference>
<evidence type="ECO:0000313" key="9">
    <source>
        <dbReference type="Proteomes" id="UP001222800"/>
    </source>
</evidence>
<dbReference type="PROSITE" id="PS00507">
    <property type="entry name" value="NI_HGENASE_L_1"/>
    <property type="match status" value="1"/>
</dbReference>
<evidence type="ECO:0000256" key="7">
    <source>
        <dbReference type="ARBA" id="ARBA00023002"/>
    </source>
</evidence>
<sequence>MATKIKLDPVTRLEGHLKIEVEVDSNNKVINAHSTGNMFRGFEKILVGRDPRDAIHITQRICGLCPVSHSIAAVKAVEDAFGYKPSFNAMLMRNLILGGNYISDHILQFYHLTLLDYAKGPQQSPWTPGYDVDYRLSDSENTALINNYIKALEIRRKAHEMTAIFSGKIPHVMSIAPGGVTQKLTSSNINQFKTYLNEIKSFIDNEYIDDLNLLADKYSDYYNIGKGCGNLLTYGVFDIDTNGNTLFKSGIYKDGSYSSIDISKIKEYAKYSWYTNDSGNRHPSSGKTEPSYGKSGAYSWLKSPRYNGEVFEVGPLARMFMNGEYTRGISVMDRHMARGLESKKIASEMLNWLNSLSTSASTYTQLPLPSSGTGVGLTEAPRGALGHWLNFNNQSISNYQVLTPTCWNVSPRDDFNQMGALEQALIGVTIQDPTQPIELLRIVHSFDPCTGCSIHVMDSEKNIKSKFVVSTPNPNGAI</sequence>
<name>A0ABY8EH39_9FIRM</name>
<keyword evidence="9" id="KW-1185">Reference proteome</keyword>
<comment type="similarity">
    <text evidence="3">Belongs to the [NiFe]/[NiFeSe] hydrogenase large subunit family.</text>
</comment>
<dbReference type="InterPro" id="IPR018194">
    <property type="entry name" value="Ni-dep_hyd_lsu_Ni_BS"/>
</dbReference>
<dbReference type="EMBL" id="CP120733">
    <property type="protein sequence ID" value="WFD12263.1"/>
    <property type="molecule type" value="Genomic_DNA"/>
</dbReference>
<comment type="subunit">
    <text evidence="4">Heterodimer of a large and a small subunit.</text>
</comment>
<evidence type="ECO:0000256" key="3">
    <source>
        <dbReference type="ARBA" id="ARBA00009292"/>
    </source>
</evidence>
<comment type="subcellular location">
    <subcellularLocation>
        <location evidence="2">Cell envelope</location>
    </subcellularLocation>
</comment>
<gene>
    <name evidence="8" type="ORF">P4S50_09300</name>
</gene>
<keyword evidence="7" id="KW-0560">Oxidoreductase</keyword>
<dbReference type="Proteomes" id="UP001222800">
    <property type="component" value="Chromosome"/>
</dbReference>
<evidence type="ECO:0000256" key="6">
    <source>
        <dbReference type="ARBA" id="ARBA00022723"/>
    </source>
</evidence>